<dbReference type="AlphaFoldDB" id="A0A0F9RJP9"/>
<evidence type="ECO:0000313" key="1">
    <source>
        <dbReference type="EMBL" id="KKN50062.1"/>
    </source>
</evidence>
<name>A0A0F9RJP9_9ZZZZ</name>
<sequence>MHMQVKTIKEVYDWTVLFHTQMAANFYSVKDLLDEHNAMLVDYYLNYEKKLAEDLVGFKAITEINTLDTYSYEYFAKNPELITFDDISKDQQFDEKVIQAYLSEQHQKVVELYEYLLERAETQSGQEKLQQILELEKQGIKQMMQSTNRHMDM</sequence>
<comment type="caution">
    <text evidence="1">The sequence shown here is derived from an EMBL/GenBank/DDBJ whole genome shotgun (WGS) entry which is preliminary data.</text>
</comment>
<reference evidence="1" key="1">
    <citation type="journal article" date="2015" name="Nature">
        <title>Complex archaea that bridge the gap between prokaryotes and eukaryotes.</title>
        <authorList>
            <person name="Spang A."/>
            <person name="Saw J.H."/>
            <person name="Jorgensen S.L."/>
            <person name="Zaremba-Niedzwiedzka K."/>
            <person name="Martijn J."/>
            <person name="Lind A.E."/>
            <person name="van Eijk R."/>
            <person name="Schleper C."/>
            <person name="Guy L."/>
            <person name="Ettema T.J."/>
        </authorList>
    </citation>
    <scope>NUCLEOTIDE SEQUENCE</scope>
</reference>
<dbReference type="EMBL" id="LAZR01001136">
    <property type="protein sequence ID" value="KKN50062.1"/>
    <property type="molecule type" value="Genomic_DNA"/>
</dbReference>
<protein>
    <submittedName>
        <fullName evidence="1">Uncharacterized protein</fullName>
    </submittedName>
</protein>
<gene>
    <name evidence="1" type="ORF">LCGC14_0636570</name>
</gene>
<proteinExistence type="predicted"/>
<accession>A0A0F9RJP9</accession>
<organism evidence="1">
    <name type="scientific">marine sediment metagenome</name>
    <dbReference type="NCBI Taxonomy" id="412755"/>
    <lineage>
        <taxon>unclassified sequences</taxon>
        <taxon>metagenomes</taxon>
        <taxon>ecological metagenomes</taxon>
    </lineage>
</organism>